<proteinExistence type="predicted"/>
<sequence>MGRGGPSDGRDRGSEEGHRQRQDTGTAGRNENSLVAVSLTYATDTGHAFIDRELYLPESWASDPGTASTAGVPADRQIATKPELARRIVARALVAGADAHWATGDEVYGQSPDLRRELEQRGIG</sequence>
<feature type="region of interest" description="Disordered" evidence="1">
    <location>
        <begin position="1"/>
        <end position="32"/>
    </location>
</feature>
<evidence type="ECO:0000313" key="3">
    <source>
        <dbReference type="EMBL" id="TDD95324.1"/>
    </source>
</evidence>
<evidence type="ECO:0000256" key="1">
    <source>
        <dbReference type="SAM" id="MobiDB-lite"/>
    </source>
</evidence>
<evidence type="ECO:0000313" key="4">
    <source>
        <dbReference type="Proteomes" id="UP000294513"/>
    </source>
</evidence>
<gene>
    <name evidence="3" type="ORF">E1298_05535</name>
</gene>
<reference evidence="3 4" key="1">
    <citation type="submission" date="2019-03" db="EMBL/GenBank/DDBJ databases">
        <title>Draft genome sequences of novel Actinobacteria.</title>
        <authorList>
            <person name="Sahin N."/>
            <person name="Ay H."/>
            <person name="Saygin H."/>
        </authorList>
    </citation>
    <scope>NUCLEOTIDE SEQUENCE [LARGE SCALE GENOMIC DNA]</scope>
    <source>
        <strain evidence="3 4">H3C3</strain>
    </source>
</reference>
<feature type="domain" description="Transposase IS701-like DDE" evidence="2">
    <location>
        <begin position="20"/>
        <end position="123"/>
    </location>
</feature>
<dbReference type="AlphaFoldDB" id="A0A4R5CDR9"/>
<dbReference type="PANTHER" id="PTHR33627:SF1">
    <property type="entry name" value="TRANSPOSASE"/>
    <property type="match status" value="1"/>
</dbReference>
<evidence type="ECO:0000259" key="2">
    <source>
        <dbReference type="Pfam" id="PF13546"/>
    </source>
</evidence>
<comment type="caution">
    <text evidence="3">The sequence shown here is derived from an EMBL/GenBank/DDBJ whole genome shotgun (WGS) entry which is preliminary data.</text>
</comment>
<name>A0A4R5CDR9_9ACTN</name>
<keyword evidence="4" id="KW-1185">Reference proteome</keyword>
<dbReference type="Pfam" id="PF13546">
    <property type="entry name" value="DDE_5"/>
    <property type="match status" value="1"/>
</dbReference>
<dbReference type="OrthoDB" id="4954307at2"/>
<dbReference type="EMBL" id="SMKU01000013">
    <property type="protein sequence ID" value="TDD95324.1"/>
    <property type="molecule type" value="Genomic_DNA"/>
</dbReference>
<accession>A0A4R5CDR9</accession>
<feature type="compositionally biased region" description="Basic and acidic residues" evidence="1">
    <location>
        <begin position="8"/>
        <end position="22"/>
    </location>
</feature>
<organism evidence="3 4">
    <name type="scientific">Actinomadura rubrisoli</name>
    <dbReference type="NCBI Taxonomy" id="2530368"/>
    <lineage>
        <taxon>Bacteria</taxon>
        <taxon>Bacillati</taxon>
        <taxon>Actinomycetota</taxon>
        <taxon>Actinomycetes</taxon>
        <taxon>Streptosporangiales</taxon>
        <taxon>Thermomonosporaceae</taxon>
        <taxon>Actinomadura</taxon>
    </lineage>
</organism>
<dbReference type="InterPro" id="IPR039365">
    <property type="entry name" value="IS701-like"/>
</dbReference>
<dbReference type="Proteomes" id="UP000294513">
    <property type="component" value="Unassembled WGS sequence"/>
</dbReference>
<feature type="compositionally biased region" description="Polar residues" evidence="1">
    <location>
        <begin position="23"/>
        <end position="32"/>
    </location>
</feature>
<dbReference type="InterPro" id="IPR038721">
    <property type="entry name" value="IS701-like_DDE_dom"/>
</dbReference>
<protein>
    <submittedName>
        <fullName evidence="3">Transposase</fullName>
    </submittedName>
</protein>
<dbReference type="PANTHER" id="PTHR33627">
    <property type="entry name" value="TRANSPOSASE"/>
    <property type="match status" value="1"/>
</dbReference>